<gene>
    <name evidence="2" type="ORF">D9K81_17485</name>
</gene>
<dbReference type="Proteomes" id="UP000280271">
    <property type="component" value="Unassembled WGS sequence"/>
</dbReference>
<evidence type="ECO:0000313" key="3">
    <source>
        <dbReference type="Proteomes" id="UP000280271"/>
    </source>
</evidence>
<dbReference type="PANTHER" id="PTHR40396:SF1">
    <property type="entry name" value="ATPASE AAA-TYPE CORE DOMAIN-CONTAINING PROTEIN"/>
    <property type="match status" value="1"/>
</dbReference>
<keyword evidence="2" id="KW-0067">ATP-binding</keyword>
<dbReference type="Pfam" id="PF13304">
    <property type="entry name" value="AAA_21"/>
    <property type="match status" value="1"/>
</dbReference>
<accession>A0ABX9TRV9</accession>
<dbReference type="Gene3D" id="3.40.50.300">
    <property type="entry name" value="P-loop containing nucleotide triphosphate hydrolases"/>
    <property type="match status" value="1"/>
</dbReference>
<proteinExistence type="predicted"/>
<keyword evidence="3" id="KW-1185">Reference proteome</keyword>
<sequence>MLVEFSVENLLSFKDRSSFSMVAGKERLKKNHVNEPFNKISTLKLATLFGANASGKSNIIKAIDLGKRLVTKEVDLTSKMANKFRLVEIPNPISTLEYKIHHNGYMYIYGFSFDNLKFTEEWLYLLKSKDGKVEQIFDRKFEDMKPNIELGNMFDNENLMTKNLFESYKEDSLLISLIDQFNFTNESIGLKHMQNIYDWFSNSLTIIYPTSKAKEGLQHELNRNSDFREVFAKFLNALDTGIDKIDFKEIKKENLPFPDQFLDKVISSLLKKGSEKNTASISDPIKGELVLVNKEEDEIKFYKLITQRKVDGTDKFIDFDTADEESDGTKRLFDLIPIILSTMQGGNVVIVDEIERSLHPNLVHALIKFYINFSEDIYSQIILATHESALLDQELLRRDEIWFISKAKNGASSLHSLSEYNQRFDKELRKSYLNGRFDGVPNLSEIGRNVK</sequence>
<organism evidence="2 3">
    <name type="scientific">Acinetobacter chengduensis</name>
    <dbReference type="NCBI Taxonomy" id="2420890"/>
    <lineage>
        <taxon>Bacteria</taxon>
        <taxon>Pseudomonadati</taxon>
        <taxon>Pseudomonadota</taxon>
        <taxon>Gammaproteobacteria</taxon>
        <taxon>Moraxellales</taxon>
        <taxon>Moraxellaceae</taxon>
        <taxon>Acinetobacter</taxon>
    </lineage>
</organism>
<dbReference type="InterPro" id="IPR027417">
    <property type="entry name" value="P-loop_NTPase"/>
</dbReference>
<dbReference type="RefSeq" id="WP_121523930.1">
    <property type="nucleotide sequence ID" value="NZ_RCHC01000037.1"/>
</dbReference>
<comment type="caution">
    <text evidence="2">The sequence shown here is derived from an EMBL/GenBank/DDBJ whole genome shotgun (WGS) entry which is preliminary data.</text>
</comment>
<evidence type="ECO:0000313" key="2">
    <source>
        <dbReference type="EMBL" id="RLL17169.1"/>
    </source>
</evidence>
<keyword evidence="2" id="KW-0547">Nucleotide-binding</keyword>
<dbReference type="InterPro" id="IPR003959">
    <property type="entry name" value="ATPase_AAA_core"/>
</dbReference>
<dbReference type="PANTHER" id="PTHR40396">
    <property type="entry name" value="ATPASE-LIKE PROTEIN"/>
    <property type="match status" value="1"/>
</dbReference>
<dbReference type="EMBL" id="RCHC01000037">
    <property type="protein sequence ID" value="RLL17169.1"/>
    <property type="molecule type" value="Genomic_DNA"/>
</dbReference>
<evidence type="ECO:0000259" key="1">
    <source>
        <dbReference type="Pfam" id="PF13304"/>
    </source>
</evidence>
<protein>
    <submittedName>
        <fullName evidence="2">ATP-binding protein</fullName>
    </submittedName>
</protein>
<dbReference type="GO" id="GO:0005524">
    <property type="term" value="F:ATP binding"/>
    <property type="evidence" value="ECO:0007669"/>
    <property type="project" value="UniProtKB-KW"/>
</dbReference>
<feature type="domain" description="ATPase AAA-type core" evidence="1">
    <location>
        <begin position="46"/>
        <end position="392"/>
    </location>
</feature>
<name>A0ABX9TRV9_9GAMM</name>
<dbReference type="SUPFAM" id="SSF52540">
    <property type="entry name" value="P-loop containing nucleoside triphosphate hydrolases"/>
    <property type="match status" value="1"/>
</dbReference>
<reference evidence="2 3" key="1">
    <citation type="submission" date="2018-09" db="EMBL/GenBank/DDBJ databases">
        <title>The draft genome of Acinetobacter sp. strains.</title>
        <authorList>
            <person name="Qin J."/>
            <person name="Feng Y."/>
            <person name="Zong Z."/>
        </authorList>
    </citation>
    <scope>NUCLEOTIDE SEQUENCE [LARGE SCALE GENOMIC DNA]</scope>
    <source>
        <strain evidence="2 3">WCHAc060005</strain>
    </source>
</reference>